<dbReference type="InterPro" id="IPR028082">
    <property type="entry name" value="Peripla_BP_I"/>
</dbReference>
<evidence type="ECO:0000259" key="5">
    <source>
        <dbReference type="Pfam" id="PF13407"/>
    </source>
</evidence>
<dbReference type="Gene3D" id="3.40.50.2300">
    <property type="match status" value="2"/>
</dbReference>
<keyword evidence="7" id="KW-1185">Reference proteome</keyword>
<reference evidence="6 7" key="1">
    <citation type="submission" date="2017-05" db="EMBL/GenBank/DDBJ databases">
        <title>Vagococcus spp. assemblies.</title>
        <authorList>
            <person name="Gulvik C.A."/>
        </authorList>
    </citation>
    <scope>NUCLEOTIDE SEQUENCE [LARGE SCALE GENOMIC DNA]</scope>
    <source>
        <strain evidence="6 7">SS1714</strain>
    </source>
</reference>
<evidence type="ECO:0000256" key="2">
    <source>
        <dbReference type="ARBA" id="ARBA00007639"/>
    </source>
</evidence>
<name>A0A430B6Z4_9ENTE</name>
<dbReference type="PANTHER" id="PTHR46847">
    <property type="entry name" value="D-ALLOSE-BINDING PERIPLASMIC PROTEIN-RELATED"/>
    <property type="match status" value="1"/>
</dbReference>
<dbReference type="EMBL" id="NGKB01000003">
    <property type="protein sequence ID" value="RSU16114.1"/>
    <property type="molecule type" value="Genomic_DNA"/>
</dbReference>
<comment type="caution">
    <text evidence="6">The sequence shown here is derived from an EMBL/GenBank/DDBJ whole genome shotgun (WGS) entry which is preliminary data.</text>
</comment>
<sequence>MKKKTMGILLMSTVAITLLAACSGEKGKEEGSKESKDGGAKVEVVAKGFQHDFWKAVQSGAKKAAEEDNVTMNFVGPKDETAIAEQLEMLNNAINKNPDAIALAALDTEAELDAIETAKSKDIPIIGFDSGVPDAPEGAVKATASTDNNKAGAIAAENLYKELEKRIEDKTFRIGVVSQEVNSLSISQRTGGFIEKMVELLESNEKIGKGKVQVTGHDKFKNDVKGKDAKAIIELRVPAEVTDAAGKTEASALLEKKDLLAIYGSNEYGAKSIINANDGLGDRIGVEDDKILAVGFDSGALQQDAIRNGKFLGSVTQNPVKIGYESVKLAVKASKGEKVTDVDTGVEWYTKENIDKDDIQELLYE</sequence>
<dbReference type="RefSeq" id="WP_126792188.1">
    <property type="nucleotide sequence ID" value="NZ_CP060720.1"/>
</dbReference>
<accession>A0A430B6Z4</accession>
<comment type="similarity">
    <text evidence="2">Belongs to the bacterial solute-binding protein 2 family.</text>
</comment>
<gene>
    <name evidence="6" type="ORF">CBF28_03955</name>
</gene>
<evidence type="ECO:0000256" key="4">
    <source>
        <dbReference type="SAM" id="SignalP"/>
    </source>
</evidence>
<dbReference type="CDD" id="cd20005">
    <property type="entry name" value="PBP1_ABC_sugar_binding-like"/>
    <property type="match status" value="1"/>
</dbReference>
<dbReference type="OrthoDB" id="9800520at2"/>
<dbReference type="Proteomes" id="UP000288028">
    <property type="component" value="Unassembled WGS sequence"/>
</dbReference>
<dbReference type="SUPFAM" id="SSF53822">
    <property type="entry name" value="Periplasmic binding protein-like I"/>
    <property type="match status" value="1"/>
</dbReference>
<evidence type="ECO:0000256" key="3">
    <source>
        <dbReference type="ARBA" id="ARBA00022729"/>
    </source>
</evidence>
<organism evidence="6 7">
    <name type="scientific">Vagococcus carniphilus</name>
    <dbReference type="NCBI Taxonomy" id="218144"/>
    <lineage>
        <taxon>Bacteria</taxon>
        <taxon>Bacillati</taxon>
        <taxon>Bacillota</taxon>
        <taxon>Bacilli</taxon>
        <taxon>Lactobacillales</taxon>
        <taxon>Enterococcaceae</taxon>
        <taxon>Vagococcus</taxon>
    </lineage>
</organism>
<dbReference type="AlphaFoldDB" id="A0A430B6Z4"/>
<proteinExistence type="inferred from homology"/>
<feature type="signal peptide" evidence="4">
    <location>
        <begin position="1"/>
        <end position="20"/>
    </location>
</feature>
<evidence type="ECO:0000313" key="7">
    <source>
        <dbReference type="Proteomes" id="UP000288028"/>
    </source>
</evidence>
<comment type="subcellular location">
    <subcellularLocation>
        <location evidence="1">Cell envelope</location>
    </subcellularLocation>
</comment>
<dbReference type="InterPro" id="IPR025997">
    <property type="entry name" value="SBP_2_dom"/>
</dbReference>
<feature type="domain" description="Periplasmic binding protein" evidence="5">
    <location>
        <begin position="43"/>
        <end position="338"/>
    </location>
</feature>
<dbReference type="Pfam" id="PF13407">
    <property type="entry name" value="Peripla_BP_4"/>
    <property type="match status" value="1"/>
</dbReference>
<evidence type="ECO:0000256" key="1">
    <source>
        <dbReference type="ARBA" id="ARBA00004196"/>
    </source>
</evidence>
<feature type="chain" id="PRO_5039299305" evidence="4">
    <location>
        <begin position="21"/>
        <end position="365"/>
    </location>
</feature>
<dbReference type="GO" id="GO:0030313">
    <property type="term" value="C:cell envelope"/>
    <property type="evidence" value="ECO:0007669"/>
    <property type="project" value="UniProtKB-SubCell"/>
</dbReference>
<dbReference type="GO" id="GO:0030246">
    <property type="term" value="F:carbohydrate binding"/>
    <property type="evidence" value="ECO:0007669"/>
    <property type="project" value="UniProtKB-ARBA"/>
</dbReference>
<keyword evidence="3 4" id="KW-0732">Signal</keyword>
<protein>
    <submittedName>
        <fullName evidence="6">LacI family transcriptional regulator</fullName>
    </submittedName>
</protein>
<dbReference type="PANTHER" id="PTHR46847:SF1">
    <property type="entry name" value="D-ALLOSE-BINDING PERIPLASMIC PROTEIN-RELATED"/>
    <property type="match status" value="1"/>
</dbReference>
<evidence type="ECO:0000313" key="6">
    <source>
        <dbReference type="EMBL" id="RSU16114.1"/>
    </source>
</evidence>
<dbReference type="GeneID" id="95581388"/>
<dbReference type="PROSITE" id="PS51257">
    <property type="entry name" value="PROKAR_LIPOPROTEIN"/>
    <property type="match status" value="1"/>
</dbReference>